<dbReference type="OMA" id="DVNCYCT"/>
<name>R7TS21_CAPTE</name>
<reference evidence="4" key="1">
    <citation type="submission" date="2012-12" db="EMBL/GenBank/DDBJ databases">
        <authorList>
            <person name="Hellsten U."/>
            <person name="Grimwood J."/>
            <person name="Chapman J.A."/>
            <person name="Shapiro H."/>
            <person name="Aerts A."/>
            <person name="Otillar R.P."/>
            <person name="Terry A.Y."/>
            <person name="Boore J.L."/>
            <person name="Simakov O."/>
            <person name="Marletaz F."/>
            <person name="Cho S.-J."/>
            <person name="Edsinger-Gonzales E."/>
            <person name="Havlak P."/>
            <person name="Kuo D.-H."/>
            <person name="Larsson T."/>
            <person name="Lv J."/>
            <person name="Arendt D."/>
            <person name="Savage R."/>
            <person name="Osoegawa K."/>
            <person name="de Jong P."/>
            <person name="Lindberg D.R."/>
            <person name="Seaver E.C."/>
            <person name="Weisblat D.A."/>
            <person name="Putnam N.H."/>
            <person name="Grigoriev I.V."/>
            <person name="Rokhsar D.S."/>
        </authorList>
    </citation>
    <scope>NUCLEOTIDE SEQUENCE</scope>
    <source>
        <strain evidence="4">I ESC-2004</strain>
    </source>
</reference>
<dbReference type="EMBL" id="AMQN01011174">
    <property type="status" value="NOT_ANNOTATED_CDS"/>
    <property type="molecule type" value="Genomic_DNA"/>
</dbReference>
<organism evidence="2">
    <name type="scientific">Capitella teleta</name>
    <name type="common">Polychaete worm</name>
    <dbReference type="NCBI Taxonomy" id="283909"/>
    <lineage>
        <taxon>Eukaryota</taxon>
        <taxon>Metazoa</taxon>
        <taxon>Spiralia</taxon>
        <taxon>Lophotrochozoa</taxon>
        <taxon>Annelida</taxon>
        <taxon>Polychaeta</taxon>
        <taxon>Sedentaria</taxon>
        <taxon>Scolecida</taxon>
        <taxon>Capitellidae</taxon>
        <taxon>Capitella</taxon>
    </lineage>
</organism>
<evidence type="ECO:0000313" key="2">
    <source>
        <dbReference type="EMBL" id="ELT96723.1"/>
    </source>
</evidence>
<dbReference type="EnsemblMetazoa" id="CapteT109226">
    <property type="protein sequence ID" value="CapteP109226"/>
    <property type="gene ID" value="CapteG109226"/>
</dbReference>
<dbReference type="EMBL" id="KB308736">
    <property type="protein sequence ID" value="ELT96723.1"/>
    <property type="molecule type" value="Genomic_DNA"/>
</dbReference>
<evidence type="ECO:0000313" key="3">
    <source>
        <dbReference type="EnsemblMetazoa" id="CapteP109226"/>
    </source>
</evidence>
<sequence length="229" mass="24259">SSKCSRTPFSSLSASSLASSSAPSSSLNSSLSLQHFSSSNSFEASAFCRFSSSTSSVSSRSLLNIEVFSSSNNTSFSSKTSILSSFSLHSCCLSFISSCSLLSRFSISTNALALSSTFLLSTSKFCSPSCTTISMWACKVPSSWTFSRRSFFSLCSSASHCSFSRATSSFSVRCSSSLPSSRVFASNTSLSIFITWFFIPNSSVSAPVSFSCSSEISFSCSCILPTMPL</sequence>
<reference evidence="3" key="3">
    <citation type="submission" date="2015-06" db="UniProtKB">
        <authorList>
            <consortium name="EnsemblMetazoa"/>
        </authorList>
    </citation>
    <scope>IDENTIFICATION</scope>
</reference>
<keyword evidence="4" id="KW-1185">Reference proteome</keyword>
<dbReference type="AlphaFoldDB" id="R7TS21"/>
<evidence type="ECO:0000313" key="4">
    <source>
        <dbReference type="Proteomes" id="UP000014760"/>
    </source>
</evidence>
<feature type="compositionally biased region" description="Low complexity" evidence="1">
    <location>
        <begin position="9"/>
        <end position="22"/>
    </location>
</feature>
<accession>R7TS21</accession>
<dbReference type="HOGENOM" id="CLU_1212385_0_0_1"/>
<feature type="non-terminal residue" evidence="2">
    <location>
        <position position="1"/>
    </location>
</feature>
<feature type="region of interest" description="Disordered" evidence="1">
    <location>
        <begin position="1"/>
        <end position="22"/>
    </location>
</feature>
<reference evidence="2 4" key="2">
    <citation type="journal article" date="2013" name="Nature">
        <title>Insights into bilaterian evolution from three spiralian genomes.</title>
        <authorList>
            <person name="Simakov O."/>
            <person name="Marletaz F."/>
            <person name="Cho S.J."/>
            <person name="Edsinger-Gonzales E."/>
            <person name="Havlak P."/>
            <person name="Hellsten U."/>
            <person name="Kuo D.H."/>
            <person name="Larsson T."/>
            <person name="Lv J."/>
            <person name="Arendt D."/>
            <person name="Savage R."/>
            <person name="Osoegawa K."/>
            <person name="de Jong P."/>
            <person name="Grimwood J."/>
            <person name="Chapman J.A."/>
            <person name="Shapiro H."/>
            <person name="Aerts A."/>
            <person name="Otillar R.P."/>
            <person name="Terry A.Y."/>
            <person name="Boore J.L."/>
            <person name="Grigoriev I.V."/>
            <person name="Lindberg D.R."/>
            <person name="Seaver E.C."/>
            <person name="Weisblat D.A."/>
            <person name="Putnam N.H."/>
            <person name="Rokhsar D.S."/>
        </authorList>
    </citation>
    <scope>NUCLEOTIDE SEQUENCE</scope>
    <source>
        <strain evidence="2 4">I ESC-2004</strain>
    </source>
</reference>
<proteinExistence type="predicted"/>
<evidence type="ECO:0000256" key="1">
    <source>
        <dbReference type="SAM" id="MobiDB-lite"/>
    </source>
</evidence>
<protein>
    <submittedName>
        <fullName evidence="2 3">Uncharacterized protein</fullName>
    </submittedName>
</protein>
<dbReference type="Proteomes" id="UP000014760">
    <property type="component" value="Unassembled WGS sequence"/>
</dbReference>
<gene>
    <name evidence="2" type="ORF">CAPTEDRAFT_109226</name>
</gene>